<protein>
    <submittedName>
        <fullName evidence="1">Uncharacterized protein</fullName>
    </submittedName>
</protein>
<accession>A0A1Y1KUP4</accession>
<name>A0A1Y1KUP4_PHOPY</name>
<organism evidence="1">
    <name type="scientific">Photinus pyralis</name>
    <name type="common">Common eastern firefly</name>
    <name type="synonym">Lampyris pyralis</name>
    <dbReference type="NCBI Taxonomy" id="7054"/>
    <lineage>
        <taxon>Eukaryota</taxon>
        <taxon>Metazoa</taxon>
        <taxon>Ecdysozoa</taxon>
        <taxon>Arthropoda</taxon>
        <taxon>Hexapoda</taxon>
        <taxon>Insecta</taxon>
        <taxon>Pterygota</taxon>
        <taxon>Neoptera</taxon>
        <taxon>Endopterygota</taxon>
        <taxon>Coleoptera</taxon>
        <taxon>Polyphaga</taxon>
        <taxon>Elateriformia</taxon>
        <taxon>Elateroidea</taxon>
        <taxon>Lampyridae</taxon>
        <taxon>Lampyrinae</taxon>
        <taxon>Photinus</taxon>
    </lineage>
</organism>
<reference evidence="1" key="1">
    <citation type="journal article" date="2016" name="Sci. Rep.">
        <title>Molecular characterization of firefly nuptial gifts: a multi-omics approach sheds light on postcopulatory sexual selection.</title>
        <authorList>
            <person name="Al-Wathiqui N."/>
            <person name="Fallon T.R."/>
            <person name="South A."/>
            <person name="Weng J.K."/>
            <person name="Lewis S.M."/>
        </authorList>
    </citation>
    <scope>NUCLEOTIDE SEQUENCE</scope>
</reference>
<dbReference type="EMBL" id="GEZM01077946">
    <property type="protein sequence ID" value="JAV63126.1"/>
    <property type="molecule type" value="Transcribed_RNA"/>
</dbReference>
<proteinExistence type="predicted"/>
<dbReference type="AlphaFoldDB" id="A0A1Y1KUP4"/>
<sequence>MSVYLQCTLFHFHGMKFSAVKKRRSDCVITMKALNTMKVRDENRLVDPLILFKRISILKKSDAQLKKYLEYELAPYPLALFDEKGMRKCVKSTLYKIFPESDLTQYDKTKSTYVIDAGFLLRKILWERGETYKVTCQKYVERHYGQICFLVFDGYDDTRLSTKSVEQNRRCRTYASVEAIFDESTVVTHYYTNPIHEEKRN</sequence>
<evidence type="ECO:0000313" key="1">
    <source>
        <dbReference type="EMBL" id="JAV63126.1"/>
    </source>
</evidence>